<sequence length="138" mass="14464">MADHDIEGRPPSDGADTAPEGSVDASTGEIAMTDGAASPAPLAHTSAGRTGTPVRHTANGGERLESSSRAASAHPEASFTIPSEAPLHGAPVRQYINSKLTKPLLDGMKMIAKEQPRDPLRVLGEYLLQRSKELEGTK</sequence>
<evidence type="ECO:0000313" key="6">
    <source>
        <dbReference type="Proteomes" id="UP000018087"/>
    </source>
</evidence>
<reference evidence="6" key="1">
    <citation type="journal article" date="2014" name="Genome Announc.">
        <title>Genome sequence of the pathogenic fungus Sporothrix schenckii (ATCC 58251).</title>
        <authorList>
            <person name="Cuomo C.A."/>
            <person name="Rodriguez-Del Valle N."/>
            <person name="Perez-Sanchez L."/>
            <person name="Abouelleil A."/>
            <person name="Goldberg J."/>
            <person name="Young S."/>
            <person name="Zeng Q."/>
            <person name="Birren B.W."/>
        </authorList>
    </citation>
    <scope>NUCLEOTIDE SEQUENCE [LARGE SCALE GENOMIC DNA]</scope>
    <source>
        <strain evidence="6">ATCC 58251 / de Perez 2211183</strain>
    </source>
</reference>
<dbReference type="eggNOG" id="KOG4109">
    <property type="taxonomic scope" value="Eukaryota"/>
</dbReference>
<gene>
    <name evidence="5" type="ORF">HMPREF1624_07648</name>
</gene>
<dbReference type="Pfam" id="PF05186">
    <property type="entry name" value="Dpy-30"/>
    <property type="match status" value="1"/>
</dbReference>
<name>U7PKM3_SPOS1</name>
<dbReference type="Proteomes" id="UP000018087">
    <property type="component" value="Unassembled WGS sequence"/>
</dbReference>
<comment type="similarity">
    <text evidence="2">Belongs to the dpy-30 family.</text>
</comment>
<evidence type="ECO:0000313" key="5">
    <source>
        <dbReference type="EMBL" id="ERS96112.1"/>
    </source>
</evidence>
<dbReference type="STRING" id="1391915.U7PKM3"/>
<keyword evidence="6" id="KW-1185">Reference proteome</keyword>
<dbReference type="CDD" id="cd22965">
    <property type="entry name" value="DD_DPY30_SDC1"/>
    <property type="match status" value="1"/>
</dbReference>
<comment type="subcellular location">
    <subcellularLocation>
        <location evidence="1">Nucleus</location>
    </subcellularLocation>
</comment>
<accession>U7PKM3</accession>
<dbReference type="AlphaFoldDB" id="U7PKM3"/>
<proteinExistence type="inferred from homology"/>
<organism evidence="5 6">
    <name type="scientific">Sporothrix schenckii (strain ATCC 58251 / de Perez 2211183)</name>
    <name type="common">Rose-picker's disease fungus</name>
    <dbReference type="NCBI Taxonomy" id="1391915"/>
    <lineage>
        <taxon>Eukaryota</taxon>
        <taxon>Fungi</taxon>
        <taxon>Dikarya</taxon>
        <taxon>Ascomycota</taxon>
        <taxon>Pezizomycotina</taxon>
        <taxon>Sordariomycetes</taxon>
        <taxon>Sordariomycetidae</taxon>
        <taxon>Ophiostomatales</taxon>
        <taxon>Ophiostomataceae</taxon>
        <taxon>Sporothrix</taxon>
    </lineage>
</organism>
<dbReference type="HOGENOM" id="CLU_160845_0_0_1"/>
<dbReference type="OrthoDB" id="417678at2759"/>
<keyword evidence="3" id="KW-0539">Nucleus</keyword>
<evidence type="ECO:0000256" key="2">
    <source>
        <dbReference type="ARBA" id="ARBA00010849"/>
    </source>
</evidence>
<dbReference type="GO" id="GO:0005634">
    <property type="term" value="C:nucleus"/>
    <property type="evidence" value="ECO:0007669"/>
    <property type="project" value="UniProtKB-SubCell"/>
</dbReference>
<evidence type="ECO:0000256" key="3">
    <source>
        <dbReference type="ARBA" id="ARBA00023242"/>
    </source>
</evidence>
<dbReference type="EMBL" id="KI440851">
    <property type="protein sequence ID" value="ERS96112.1"/>
    <property type="molecule type" value="Genomic_DNA"/>
</dbReference>
<protein>
    <submittedName>
        <fullName evidence="5">Uncharacterized protein</fullName>
    </submittedName>
</protein>
<feature type="compositionally biased region" description="Basic and acidic residues" evidence="4">
    <location>
        <begin position="1"/>
        <end position="10"/>
    </location>
</feature>
<evidence type="ECO:0000256" key="1">
    <source>
        <dbReference type="ARBA" id="ARBA00004123"/>
    </source>
</evidence>
<dbReference type="InterPro" id="IPR049629">
    <property type="entry name" value="DPY30_SDC1_DD"/>
</dbReference>
<feature type="region of interest" description="Disordered" evidence="4">
    <location>
        <begin position="1"/>
        <end position="85"/>
    </location>
</feature>
<dbReference type="Gene3D" id="1.20.890.10">
    <property type="entry name" value="cAMP-dependent protein kinase regulatory subunit, dimerization-anchoring domain"/>
    <property type="match status" value="1"/>
</dbReference>
<evidence type="ECO:0000256" key="4">
    <source>
        <dbReference type="SAM" id="MobiDB-lite"/>
    </source>
</evidence>
<dbReference type="InterPro" id="IPR007858">
    <property type="entry name" value="Dpy-30_motif"/>
</dbReference>